<keyword evidence="2" id="KW-1133">Transmembrane helix</keyword>
<dbReference type="OrthoDB" id="420076at2759"/>
<feature type="compositionally biased region" description="Polar residues" evidence="1">
    <location>
        <begin position="21"/>
        <end position="36"/>
    </location>
</feature>
<dbReference type="SMART" id="SM00332">
    <property type="entry name" value="PP2Cc"/>
    <property type="match status" value="1"/>
</dbReference>
<dbReference type="PANTHER" id="PTHR13832">
    <property type="entry name" value="PROTEIN PHOSPHATASE 2C"/>
    <property type="match status" value="1"/>
</dbReference>
<gene>
    <name evidence="4" type="ORF">BDY17DRAFT_30140</name>
</gene>
<keyword evidence="5" id="KW-1185">Reference proteome</keyword>
<dbReference type="CDD" id="cd00143">
    <property type="entry name" value="PP2Cc"/>
    <property type="match status" value="1"/>
</dbReference>
<dbReference type="Gene3D" id="3.60.40.10">
    <property type="entry name" value="PPM-type phosphatase domain"/>
    <property type="match status" value="1"/>
</dbReference>
<reference evidence="4" key="1">
    <citation type="journal article" date="2020" name="Stud. Mycol.">
        <title>101 Dothideomycetes genomes: a test case for predicting lifestyles and emergence of pathogens.</title>
        <authorList>
            <person name="Haridas S."/>
            <person name="Albert R."/>
            <person name="Binder M."/>
            <person name="Bloem J."/>
            <person name="Labutti K."/>
            <person name="Salamov A."/>
            <person name="Andreopoulos B."/>
            <person name="Baker S."/>
            <person name="Barry K."/>
            <person name="Bills G."/>
            <person name="Bluhm B."/>
            <person name="Cannon C."/>
            <person name="Castanera R."/>
            <person name="Culley D."/>
            <person name="Daum C."/>
            <person name="Ezra D."/>
            <person name="Gonzalez J."/>
            <person name="Henrissat B."/>
            <person name="Kuo A."/>
            <person name="Liang C."/>
            <person name="Lipzen A."/>
            <person name="Lutzoni F."/>
            <person name="Magnuson J."/>
            <person name="Mondo S."/>
            <person name="Nolan M."/>
            <person name="Ohm R."/>
            <person name="Pangilinan J."/>
            <person name="Park H.-J."/>
            <person name="Ramirez L."/>
            <person name="Alfaro M."/>
            <person name="Sun H."/>
            <person name="Tritt A."/>
            <person name="Yoshinaga Y."/>
            <person name="Zwiers L.-H."/>
            <person name="Turgeon B."/>
            <person name="Goodwin S."/>
            <person name="Spatafora J."/>
            <person name="Crous P."/>
            <person name="Grigoriev I."/>
        </authorList>
    </citation>
    <scope>NUCLEOTIDE SEQUENCE</scope>
    <source>
        <strain evidence="4">CBS 113389</strain>
    </source>
</reference>
<sequence length="570" mass="63479">MWARHSRSLLRAVSPRKARSSRSLNGQAQIPHTTYFNPPPKPPRRVWRSLLLGTTLVAAGAYTHAWLFDLPLLPEDFLGEGLGEDAAEDELMEAMNNPVVGKEMLFALTNKIAAESVLPVDLPTAEVFLNEMAGCAFSPRAVAHICQLPSNLPCEDKVASSLFAVGPDPLASWPTWSILDGHAGPRTANFLDRHLSDAVAAELVNRNCLGRPSTPNDPSVFEAIKAAFLWLDDQLITVAQQPPFSACSWTEKIAALAPAQSGSCALMAVFDPATSLLRVANVGDSRAVLGRWDAQAGKYVALPMSHDHTGFNPGEVERLNREHPGENPIDPKTGRVHGIAVSRAFGDGRWKWSQKFTEYIHSHFWGLSPRPEGMIQTPPYLTAEPEIIEQQVQYGEHSDFLIMASDGLWDVMSSEDAVVCVEEWLKKFKPSDPMDRMIKSWTSVEQSGRPEMEEDFPDFAAAHSDDLDTYYDEDEKVLKWRVSPKHFVVENENCGAHMIKNALGGRRRELFRGLMTLQPPHSRSVRDDISVQVIFFGDFERAAMDPQYRKAMQWEPDAPSSKRPVPRLLP</sequence>
<accession>A0A6A6PJ04</accession>
<evidence type="ECO:0000313" key="4">
    <source>
        <dbReference type="EMBL" id="KAF2480020.1"/>
    </source>
</evidence>
<dbReference type="InterPro" id="IPR015655">
    <property type="entry name" value="PP2C"/>
</dbReference>
<dbReference type="PROSITE" id="PS51746">
    <property type="entry name" value="PPM_2"/>
    <property type="match status" value="1"/>
</dbReference>
<dbReference type="Pfam" id="PF00481">
    <property type="entry name" value="PP2C"/>
    <property type="match status" value="1"/>
</dbReference>
<dbReference type="PANTHER" id="PTHR13832:SF792">
    <property type="entry name" value="GM14286P"/>
    <property type="match status" value="1"/>
</dbReference>
<name>A0A6A6PJ04_9PEZI</name>
<evidence type="ECO:0000259" key="3">
    <source>
        <dbReference type="PROSITE" id="PS51746"/>
    </source>
</evidence>
<dbReference type="InterPro" id="IPR036457">
    <property type="entry name" value="PPM-type-like_dom_sf"/>
</dbReference>
<dbReference type="GeneID" id="54475235"/>
<organism evidence="4 5">
    <name type="scientific">Neohortaea acidophila</name>
    <dbReference type="NCBI Taxonomy" id="245834"/>
    <lineage>
        <taxon>Eukaryota</taxon>
        <taxon>Fungi</taxon>
        <taxon>Dikarya</taxon>
        <taxon>Ascomycota</taxon>
        <taxon>Pezizomycotina</taxon>
        <taxon>Dothideomycetes</taxon>
        <taxon>Dothideomycetidae</taxon>
        <taxon>Mycosphaerellales</taxon>
        <taxon>Teratosphaeriaceae</taxon>
        <taxon>Neohortaea</taxon>
    </lineage>
</organism>
<dbReference type="RefSeq" id="XP_033586590.1">
    <property type="nucleotide sequence ID" value="XM_033734233.1"/>
</dbReference>
<proteinExistence type="predicted"/>
<evidence type="ECO:0000256" key="2">
    <source>
        <dbReference type="SAM" id="Phobius"/>
    </source>
</evidence>
<dbReference type="Proteomes" id="UP000799767">
    <property type="component" value="Unassembled WGS sequence"/>
</dbReference>
<dbReference type="EMBL" id="MU001640">
    <property type="protein sequence ID" value="KAF2480020.1"/>
    <property type="molecule type" value="Genomic_DNA"/>
</dbReference>
<keyword evidence="2" id="KW-0812">Transmembrane</keyword>
<feature type="region of interest" description="Disordered" evidence="1">
    <location>
        <begin position="15"/>
        <end position="41"/>
    </location>
</feature>
<feature type="domain" description="PPM-type phosphatase" evidence="3">
    <location>
        <begin position="159"/>
        <end position="536"/>
    </location>
</feature>
<dbReference type="GO" id="GO:0004741">
    <property type="term" value="F:[pyruvate dehydrogenase (acetyl-transferring)]-phosphatase activity"/>
    <property type="evidence" value="ECO:0007669"/>
    <property type="project" value="TreeGrafter"/>
</dbReference>
<feature type="transmembrane region" description="Helical" evidence="2">
    <location>
        <begin position="50"/>
        <end position="68"/>
    </location>
</feature>
<dbReference type="InterPro" id="IPR001932">
    <property type="entry name" value="PPM-type_phosphatase-like_dom"/>
</dbReference>
<evidence type="ECO:0000313" key="5">
    <source>
        <dbReference type="Proteomes" id="UP000799767"/>
    </source>
</evidence>
<keyword evidence="2" id="KW-0472">Membrane</keyword>
<dbReference type="SUPFAM" id="SSF81606">
    <property type="entry name" value="PP2C-like"/>
    <property type="match status" value="1"/>
</dbReference>
<protein>
    <submittedName>
        <fullName evidence="4">Phosphatase 2C-like domain-containing protein</fullName>
    </submittedName>
</protein>
<dbReference type="AlphaFoldDB" id="A0A6A6PJ04"/>
<dbReference type="GO" id="GO:0005739">
    <property type="term" value="C:mitochondrion"/>
    <property type="evidence" value="ECO:0007669"/>
    <property type="project" value="TreeGrafter"/>
</dbReference>
<evidence type="ECO:0000256" key="1">
    <source>
        <dbReference type="SAM" id="MobiDB-lite"/>
    </source>
</evidence>